<keyword evidence="1" id="KW-0472">Membrane</keyword>
<proteinExistence type="predicted"/>
<dbReference type="Proteomes" id="UP001179181">
    <property type="component" value="Unassembled WGS sequence"/>
</dbReference>
<feature type="transmembrane region" description="Helical" evidence="1">
    <location>
        <begin position="62"/>
        <end position="81"/>
    </location>
</feature>
<dbReference type="EMBL" id="JAASQJ010000002">
    <property type="protein sequence ID" value="NIJ52576.1"/>
    <property type="molecule type" value="Genomic_DNA"/>
</dbReference>
<sequence>METAKDIAGLVGPTVMVLSLSEYLNFHIWTKVEATVVYLNGLLLFIGGLAIIRLYNLWAFDWTILVTLTGWLSLTLGLYRLFLPSAKQVRKNFLANIIFGALFVTGCFLTVKAYF</sequence>
<keyword evidence="1" id="KW-1133">Transmembrane helix</keyword>
<dbReference type="RefSeq" id="WP_167269136.1">
    <property type="nucleotide sequence ID" value="NZ_JAASQJ010000002.1"/>
</dbReference>
<reference evidence="2 3" key="1">
    <citation type="submission" date="2020-03" db="EMBL/GenBank/DDBJ databases">
        <title>Genomic Encyclopedia of Type Strains, Phase IV (KMG-IV): sequencing the most valuable type-strain genomes for metagenomic binning, comparative biology and taxonomic classification.</title>
        <authorList>
            <person name="Goeker M."/>
        </authorList>
    </citation>
    <scope>NUCLEOTIDE SEQUENCE [LARGE SCALE GENOMIC DNA]</scope>
    <source>
        <strain evidence="2 3">DSM 102865</strain>
    </source>
</reference>
<organism evidence="2 3">
    <name type="scientific">Dyadobacter arcticus</name>
    <dbReference type="NCBI Taxonomy" id="1078754"/>
    <lineage>
        <taxon>Bacteria</taxon>
        <taxon>Pseudomonadati</taxon>
        <taxon>Bacteroidota</taxon>
        <taxon>Cytophagia</taxon>
        <taxon>Cytophagales</taxon>
        <taxon>Spirosomataceae</taxon>
        <taxon>Dyadobacter</taxon>
    </lineage>
</organism>
<feature type="transmembrane region" description="Helical" evidence="1">
    <location>
        <begin position="36"/>
        <end position="56"/>
    </location>
</feature>
<comment type="caution">
    <text evidence="2">The sequence shown here is derived from an EMBL/GenBank/DDBJ whole genome shotgun (WGS) entry which is preliminary data.</text>
</comment>
<name>A0ABX0UHT2_9BACT</name>
<evidence type="ECO:0000313" key="2">
    <source>
        <dbReference type="EMBL" id="NIJ52576.1"/>
    </source>
</evidence>
<feature type="transmembrane region" description="Helical" evidence="1">
    <location>
        <begin position="6"/>
        <end position="24"/>
    </location>
</feature>
<gene>
    <name evidence="2" type="ORF">FHS68_001746</name>
</gene>
<keyword evidence="1" id="KW-0812">Transmembrane</keyword>
<feature type="transmembrane region" description="Helical" evidence="1">
    <location>
        <begin position="93"/>
        <end position="114"/>
    </location>
</feature>
<evidence type="ECO:0000256" key="1">
    <source>
        <dbReference type="SAM" id="Phobius"/>
    </source>
</evidence>
<protein>
    <submittedName>
        <fullName evidence="2">Uncharacterized protein</fullName>
    </submittedName>
</protein>
<evidence type="ECO:0000313" key="3">
    <source>
        <dbReference type="Proteomes" id="UP001179181"/>
    </source>
</evidence>
<accession>A0ABX0UHT2</accession>
<keyword evidence="3" id="KW-1185">Reference proteome</keyword>